<dbReference type="GO" id="GO:0017148">
    <property type="term" value="P:negative regulation of translation"/>
    <property type="evidence" value="ECO:0007669"/>
    <property type="project" value="UniProtKB-KW"/>
</dbReference>
<organism evidence="3 4">
    <name type="scientific">Oryza sativa subsp. japonica</name>
    <name type="common">Rice</name>
    <dbReference type="NCBI Taxonomy" id="39947"/>
    <lineage>
        <taxon>Eukaryota</taxon>
        <taxon>Viridiplantae</taxon>
        <taxon>Streptophyta</taxon>
        <taxon>Embryophyta</taxon>
        <taxon>Tracheophyta</taxon>
        <taxon>Spermatophyta</taxon>
        <taxon>Magnoliopsida</taxon>
        <taxon>Liliopsida</taxon>
        <taxon>Poales</taxon>
        <taxon>Poaceae</taxon>
        <taxon>BOP clade</taxon>
        <taxon>Oryzoideae</taxon>
        <taxon>Oryzeae</taxon>
        <taxon>Oryzinae</taxon>
        <taxon>Oryza</taxon>
        <taxon>Oryza sativa</taxon>
    </lineage>
</organism>
<feature type="compositionally biased region" description="Basic and acidic residues" evidence="2">
    <location>
        <begin position="267"/>
        <end position="282"/>
    </location>
</feature>
<feature type="region of interest" description="Disordered" evidence="2">
    <location>
        <begin position="1"/>
        <end position="25"/>
    </location>
</feature>
<evidence type="ECO:0000256" key="2">
    <source>
        <dbReference type="SAM" id="MobiDB-lite"/>
    </source>
</evidence>
<comment type="similarity">
    <text evidence="1">Belongs to the ribosome-inactivating protein family.</text>
</comment>
<dbReference type="EMBL" id="AP005455">
    <property type="protein sequence ID" value="BAC84346.1"/>
    <property type="molecule type" value="Genomic_DNA"/>
</dbReference>
<reference evidence="4" key="2">
    <citation type="journal article" date="2008" name="Nucleic Acids Res.">
        <title>The rice annotation project database (RAP-DB): 2008 update.</title>
        <authorList>
            <consortium name="The rice annotation project (RAP)"/>
        </authorList>
    </citation>
    <scope>GENOME REANNOTATION</scope>
    <source>
        <strain evidence="4">cv. Nipponbare</strain>
    </source>
</reference>
<feature type="region of interest" description="Disordered" evidence="2">
    <location>
        <begin position="565"/>
        <end position="614"/>
    </location>
</feature>
<dbReference type="Proteomes" id="UP000000763">
    <property type="component" value="Chromosome 7"/>
</dbReference>
<comment type="catalytic activity">
    <reaction evidence="1">
        <text>Endohydrolysis of the N-glycosidic bond at one specific adenosine on the 28S rRNA.</text>
        <dbReference type="EC" id="3.2.2.22"/>
    </reaction>
</comment>
<protein>
    <submittedName>
        <fullName evidence="3">Uncharacterized protein</fullName>
    </submittedName>
</protein>
<evidence type="ECO:0000256" key="1">
    <source>
        <dbReference type="RuleBase" id="RU004915"/>
    </source>
</evidence>
<keyword evidence="1" id="KW-0800">Toxin</keyword>
<keyword evidence="1" id="KW-0652">Protein synthesis inhibitor</keyword>
<accession>Q7EYL5</accession>
<proteinExistence type="inferred from homology"/>
<evidence type="ECO:0000313" key="4">
    <source>
        <dbReference type="Proteomes" id="UP000000763"/>
    </source>
</evidence>
<dbReference type="GO" id="GO:0030598">
    <property type="term" value="F:rRNA N-glycosylase activity"/>
    <property type="evidence" value="ECO:0007669"/>
    <property type="project" value="UniProtKB-EC"/>
</dbReference>
<dbReference type="Pfam" id="PF00161">
    <property type="entry name" value="RIP"/>
    <property type="match status" value="1"/>
</dbReference>
<feature type="region of interest" description="Disordered" evidence="2">
    <location>
        <begin position="263"/>
        <end position="295"/>
    </location>
</feature>
<dbReference type="InterPro" id="IPR036041">
    <property type="entry name" value="Ribosome-inact_prot_sf"/>
</dbReference>
<dbReference type="GO" id="GO:0090729">
    <property type="term" value="F:toxin activity"/>
    <property type="evidence" value="ECO:0007669"/>
    <property type="project" value="UniProtKB-KW"/>
</dbReference>
<dbReference type="InterPro" id="IPR016138">
    <property type="entry name" value="Ribosome_inactivat_prot_sub1"/>
</dbReference>
<dbReference type="InterPro" id="IPR001574">
    <property type="entry name" value="Ribosome_inactivat_prot"/>
</dbReference>
<dbReference type="AlphaFoldDB" id="Q7EYL5"/>
<dbReference type="GO" id="GO:0006952">
    <property type="term" value="P:defense response"/>
    <property type="evidence" value="ECO:0007669"/>
    <property type="project" value="UniProtKB-KW"/>
</dbReference>
<dbReference type="Gene3D" id="3.40.420.10">
    <property type="entry name" value="Ricin (A subunit), domain 1"/>
    <property type="match status" value="1"/>
</dbReference>
<keyword evidence="1" id="KW-0378">Hydrolase</keyword>
<dbReference type="SUPFAM" id="SSF56371">
    <property type="entry name" value="Ribosome inactivating proteins (RIP)"/>
    <property type="match status" value="1"/>
</dbReference>
<reference evidence="4" key="1">
    <citation type="journal article" date="2005" name="Nature">
        <title>The map-based sequence of the rice genome.</title>
        <authorList>
            <consortium name="International rice genome sequencing project (IRGSP)"/>
            <person name="Matsumoto T."/>
            <person name="Wu J."/>
            <person name="Kanamori H."/>
            <person name="Katayose Y."/>
            <person name="Fujisawa M."/>
            <person name="Namiki N."/>
            <person name="Mizuno H."/>
            <person name="Yamamoto K."/>
            <person name="Antonio B.A."/>
            <person name="Baba T."/>
            <person name="Sakata K."/>
            <person name="Nagamura Y."/>
            <person name="Aoki H."/>
            <person name="Arikawa K."/>
            <person name="Arita K."/>
            <person name="Bito T."/>
            <person name="Chiden Y."/>
            <person name="Fujitsuka N."/>
            <person name="Fukunaka R."/>
            <person name="Hamada M."/>
            <person name="Harada C."/>
            <person name="Hayashi A."/>
            <person name="Hijishita S."/>
            <person name="Honda M."/>
            <person name="Hosokawa S."/>
            <person name="Ichikawa Y."/>
            <person name="Idonuma A."/>
            <person name="Iijima M."/>
            <person name="Ikeda M."/>
            <person name="Ikeno M."/>
            <person name="Ito K."/>
            <person name="Ito S."/>
            <person name="Ito T."/>
            <person name="Ito Y."/>
            <person name="Ito Y."/>
            <person name="Iwabuchi A."/>
            <person name="Kamiya K."/>
            <person name="Karasawa W."/>
            <person name="Kurita K."/>
            <person name="Katagiri S."/>
            <person name="Kikuta A."/>
            <person name="Kobayashi H."/>
            <person name="Kobayashi N."/>
            <person name="Machita K."/>
            <person name="Maehara T."/>
            <person name="Masukawa M."/>
            <person name="Mizubayashi T."/>
            <person name="Mukai Y."/>
            <person name="Nagasaki H."/>
            <person name="Nagata Y."/>
            <person name="Naito S."/>
            <person name="Nakashima M."/>
            <person name="Nakama Y."/>
            <person name="Nakamichi Y."/>
            <person name="Nakamura M."/>
            <person name="Meguro A."/>
            <person name="Negishi M."/>
            <person name="Ohta I."/>
            <person name="Ohta T."/>
            <person name="Okamoto M."/>
            <person name="Ono N."/>
            <person name="Saji S."/>
            <person name="Sakaguchi M."/>
            <person name="Sakai K."/>
            <person name="Shibata M."/>
            <person name="Shimokawa T."/>
            <person name="Song J."/>
            <person name="Takazaki Y."/>
            <person name="Terasawa K."/>
            <person name="Tsugane M."/>
            <person name="Tsuji K."/>
            <person name="Ueda S."/>
            <person name="Waki K."/>
            <person name="Yamagata H."/>
            <person name="Yamamoto M."/>
            <person name="Yamamoto S."/>
            <person name="Yamane H."/>
            <person name="Yoshiki S."/>
            <person name="Yoshihara R."/>
            <person name="Yukawa K."/>
            <person name="Zhong H."/>
            <person name="Yano M."/>
            <person name="Yuan Q."/>
            <person name="Ouyang S."/>
            <person name="Liu J."/>
            <person name="Jones K.M."/>
            <person name="Gansberger K."/>
            <person name="Moffat K."/>
            <person name="Hill J."/>
            <person name="Bera J."/>
            <person name="Fadrosh D."/>
            <person name="Jin S."/>
            <person name="Johri S."/>
            <person name="Kim M."/>
            <person name="Overton L."/>
            <person name="Reardon M."/>
            <person name="Tsitrin T."/>
            <person name="Vuong H."/>
            <person name="Weaver B."/>
            <person name="Ciecko A."/>
            <person name="Tallon L."/>
            <person name="Jackson J."/>
            <person name="Pai G."/>
            <person name="Aken S.V."/>
            <person name="Utterback T."/>
            <person name="Reidmuller S."/>
            <person name="Feldblyum T."/>
            <person name="Hsiao J."/>
            <person name="Zismann V."/>
            <person name="Iobst S."/>
            <person name="de Vazeille A.R."/>
            <person name="Buell C.R."/>
            <person name="Ying K."/>
            <person name="Li Y."/>
            <person name="Lu T."/>
            <person name="Huang Y."/>
            <person name="Zhao Q."/>
            <person name="Feng Q."/>
            <person name="Zhang L."/>
            <person name="Zhu J."/>
            <person name="Weng Q."/>
            <person name="Mu J."/>
            <person name="Lu Y."/>
            <person name="Fan D."/>
            <person name="Liu Y."/>
            <person name="Guan J."/>
            <person name="Zhang Y."/>
            <person name="Yu S."/>
            <person name="Liu X."/>
            <person name="Zhang Y."/>
            <person name="Hong G."/>
            <person name="Han B."/>
            <person name="Choisne N."/>
            <person name="Demange N."/>
            <person name="Orjeda G."/>
            <person name="Samain S."/>
            <person name="Cattolico L."/>
            <person name="Pelletier E."/>
            <person name="Couloux A."/>
            <person name="Segurens B."/>
            <person name="Wincker P."/>
            <person name="D'Hont A."/>
            <person name="Scarpelli C."/>
            <person name="Weissenbach J."/>
            <person name="Salanoubat M."/>
            <person name="Quetier F."/>
            <person name="Yu Y."/>
            <person name="Kim H.R."/>
            <person name="Rambo T."/>
            <person name="Currie J."/>
            <person name="Collura K."/>
            <person name="Luo M."/>
            <person name="Yang T."/>
            <person name="Ammiraju J.S.S."/>
            <person name="Engler F."/>
            <person name="Soderlund C."/>
            <person name="Wing R.A."/>
            <person name="Palmer L.E."/>
            <person name="de la Bastide M."/>
            <person name="Spiegel L."/>
            <person name="Nascimento L."/>
            <person name="Zutavern T."/>
            <person name="O'Shaughnessy A."/>
            <person name="Dike S."/>
            <person name="Dedhia N."/>
            <person name="Preston R."/>
            <person name="Balija V."/>
            <person name="McCombie W.R."/>
            <person name="Chow T."/>
            <person name="Chen H."/>
            <person name="Chung M."/>
            <person name="Chen C."/>
            <person name="Shaw J."/>
            <person name="Wu H."/>
            <person name="Hsiao K."/>
            <person name="Chao Y."/>
            <person name="Chu M."/>
            <person name="Cheng C."/>
            <person name="Hour A."/>
            <person name="Lee P."/>
            <person name="Lin S."/>
            <person name="Lin Y."/>
            <person name="Liou J."/>
            <person name="Liu S."/>
            <person name="Hsing Y."/>
            <person name="Raghuvanshi S."/>
            <person name="Mohanty A."/>
            <person name="Bharti A.K."/>
            <person name="Gaur A."/>
            <person name="Gupta V."/>
            <person name="Kumar D."/>
            <person name="Ravi V."/>
            <person name="Vij S."/>
            <person name="Kapur A."/>
            <person name="Khurana P."/>
            <person name="Khurana P."/>
            <person name="Khurana J.P."/>
            <person name="Tyagi A.K."/>
            <person name="Gaikwad K."/>
            <person name="Singh A."/>
            <person name="Dalal V."/>
            <person name="Srivastava S."/>
            <person name="Dixit A."/>
            <person name="Pal A.K."/>
            <person name="Ghazi I.A."/>
            <person name="Yadav M."/>
            <person name="Pandit A."/>
            <person name="Bhargava A."/>
            <person name="Sureshbabu K."/>
            <person name="Batra K."/>
            <person name="Sharma T.R."/>
            <person name="Mohapatra T."/>
            <person name="Singh N.K."/>
            <person name="Messing J."/>
            <person name="Nelson A.B."/>
            <person name="Fuks G."/>
            <person name="Kavchok S."/>
            <person name="Keizer G."/>
            <person name="Linton E."/>
            <person name="Llaca V."/>
            <person name="Song R."/>
            <person name="Tanyolac B."/>
            <person name="Young S."/>
            <person name="Ho-Il K."/>
            <person name="Hahn J.H."/>
            <person name="Sangsakoo G."/>
            <person name="Vanavichit A."/>
            <person name="de Mattos Luiz.A.T."/>
            <person name="Zimmer P.D."/>
            <person name="Malone G."/>
            <person name="Dellagostin O."/>
            <person name="de Oliveira A.C."/>
            <person name="Bevan M."/>
            <person name="Bancroft I."/>
            <person name="Minx P."/>
            <person name="Cordum H."/>
            <person name="Wilson R."/>
            <person name="Cheng Z."/>
            <person name="Jin W."/>
            <person name="Jiang J."/>
            <person name="Leong S.A."/>
            <person name="Iwama H."/>
            <person name="Gojobori T."/>
            <person name="Itoh T."/>
            <person name="Niimura Y."/>
            <person name="Fujii Y."/>
            <person name="Habara T."/>
            <person name="Sakai H."/>
            <person name="Sato Y."/>
            <person name="Wilson G."/>
            <person name="Kumar K."/>
            <person name="McCouch S."/>
            <person name="Juretic N."/>
            <person name="Hoen D."/>
            <person name="Wright S."/>
            <person name="Bruskiewich R."/>
            <person name="Bureau T."/>
            <person name="Miyao A."/>
            <person name="Hirochika H."/>
            <person name="Nishikawa T."/>
            <person name="Kadowaki K."/>
            <person name="Sugiura M."/>
            <person name="Burr B."/>
            <person name="Sasaki T."/>
        </authorList>
    </citation>
    <scope>NUCLEOTIDE SEQUENCE [LARGE SCALE GENOMIC DNA]</scope>
    <source>
        <strain evidence="4">cv. Nipponbare</strain>
    </source>
</reference>
<evidence type="ECO:0000313" key="3">
    <source>
        <dbReference type="EMBL" id="BAC84346.1"/>
    </source>
</evidence>
<feature type="compositionally biased region" description="Acidic residues" evidence="2">
    <location>
        <begin position="574"/>
        <end position="608"/>
    </location>
</feature>
<name>Q7EYL5_ORYSJ</name>
<keyword evidence="1" id="KW-0611">Plant defense</keyword>
<sequence length="693" mass="78740">MSGGRSPADGRGSPPLGTRLRPPVQRERGAYAPMSTGFAAQNREVGAIMCKCYCSVRQHSKAKLDQLSPSTRYDYESPSLYLEPQFQGSALFLRDIKLVLLLRQLAMDNNADVSTPTLLSISALVGDVTNLSAEESRRRQQREINNSLKVEAWNEYTFLGCANTAGSACKKRVKASSLDNVKAQCHMILEDKRIELKEYLNDLCHDKHKVIDNICKKYELENIEITNAKKQKAEKLSREMKNKCNKKMPKSQGAKVLNTMRFFHTTPSKEKSKTKKFRDPKDGYPGNSKDGSYPGNTITMDMDKDNLPAFRRSFKRAIKKGRAWCQANSNSVDISGLFGPGAEVYTTPAAGTLHVKLRNKGRELTLFFRGRDLYLKGWRSDRFGLFAAHPDRFDKKNCFIQDKACKHLNIEDNYHQLVPGGRIGKVRVGPLAMLDYFEVLHKCNGIVTTDVLGAVAGFAVNFAEPIRQEDVLEDILESFVHFDVAMLDSRRALSLDVRKYDHYSREFLTGVDCLLHGRPMPEILKREEVTVKSLHELWCRIKVPLRDSYNDGAFYHDDKVGIPVWSPPYPDGNNWEEEEDEEEEEEEGDKEEEAEEEEEEEEEEEAEEDANHRDLKFTSQQDFFSVGMKANEINTSCLCRPFSAVASGGMRPLVVPPSQGGEVQSRFLSRRPQWFSRFINGPRAACFLRRLLK</sequence>
<gene>
    <name evidence="3" type="primary">P0503D09.117</name>
</gene>